<dbReference type="InterPro" id="IPR043555">
    <property type="entry name" value="SRPX-like"/>
</dbReference>
<keyword evidence="5 7" id="KW-1015">Disulfide bond</keyword>
<dbReference type="InterPro" id="IPR035976">
    <property type="entry name" value="Sushi/SCR/CCP_sf"/>
</dbReference>
<keyword evidence="10" id="KW-1133">Transmembrane helix</keyword>
<feature type="region of interest" description="Disordered" evidence="9">
    <location>
        <begin position="162"/>
        <end position="195"/>
    </location>
</feature>
<dbReference type="Pfam" id="PF00084">
    <property type="entry name" value="Sushi"/>
    <property type="match status" value="2"/>
</dbReference>
<dbReference type="SMART" id="SM00032">
    <property type="entry name" value="CCP"/>
    <property type="match status" value="4"/>
</dbReference>
<dbReference type="SUPFAM" id="SSF49899">
    <property type="entry name" value="Concanavalin A-like lectins/glucanases"/>
    <property type="match status" value="1"/>
</dbReference>
<feature type="transmembrane region" description="Helical" evidence="10">
    <location>
        <begin position="1425"/>
        <end position="1450"/>
    </location>
</feature>
<evidence type="ECO:0000313" key="16">
    <source>
        <dbReference type="Proteomes" id="UP001634394"/>
    </source>
</evidence>
<evidence type="ECO:0000256" key="6">
    <source>
        <dbReference type="ARBA" id="ARBA00023180"/>
    </source>
</evidence>
<feature type="disulfide bond" evidence="7">
    <location>
        <begin position="1074"/>
        <end position="1083"/>
    </location>
</feature>
<evidence type="ECO:0000256" key="4">
    <source>
        <dbReference type="ARBA" id="ARBA00022737"/>
    </source>
</evidence>
<dbReference type="Gene3D" id="2.10.70.10">
    <property type="entry name" value="Complement Module, domain 1"/>
    <property type="match status" value="4"/>
</dbReference>
<comment type="caution">
    <text evidence="7">Lacks conserved residue(s) required for the propagation of feature annotation.</text>
</comment>
<feature type="chain" id="PRO_5044748407" evidence="11">
    <location>
        <begin position="20"/>
        <end position="1498"/>
    </location>
</feature>
<dbReference type="PROSITE" id="PS00022">
    <property type="entry name" value="EGF_1"/>
    <property type="match status" value="2"/>
</dbReference>
<feature type="domain" description="EGF-like" evidence="12">
    <location>
        <begin position="1011"/>
        <end position="1046"/>
    </location>
</feature>
<dbReference type="PANTHER" id="PTHR46343">
    <property type="entry name" value="HYR DOMAIN-CONTAINING PROTEIN"/>
    <property type="match status" value="1"/>
</dbReference>
<dbReference type="CDD" id="cd00054">
    <property type="entry name" value="EGF_CA"/>
    <property type="match status" value="1"/>
</dbReference>
<dbReference type="GO" id="GO:0005576">
    <property type="term" value="C:extracellular region"/>
    <property type="evidence" value="ECO:0007669"/>
    <property type="project" value="UniProtKB-SubCell"/>
</dbReference>
<dbReference type="InterPro" id="IPR018097">
    <property type="entry name" value="EGF_Ca-bd_CS"/>
</dbReference>
<dbReference type="SUPFAM" id="SSF57184">
    <property type="entry name" value="Growth factor receptor domain"/>
    <property type="match status" value="1"/>
</dbReference>
<feature type="domain" description="Sushi" evidence="14">
    <location>
        <begin position="499"/>
        <end position="567"/>
    </location>
</feature>
<dbReference type="PROSITE" id="PS00010">
    <property type="entry name" value="ASX_HYDROXYL"/>
    <property type="match status" value="2"/>
</dbReference>
<evidence type="ECO:0000256" key="9">
    <source>
        <dbReference type="SAM" id="MobiDB-lite"/>
    </source>
</evidence>
<evidence type="ECO:0000256" key="10">
    <source>
        <dbReference type="SAM" id="Phobius"/>
    </source>
</evidence>
<evidence type="ECO:0000259" key="14">
    <source>
        <dbReference type="PROSITE" id="PS50923"/>
    </source>
</evidence>
<dbReference type="InterPro" id="IPR001881">
    <property type="entry name" value="EGF-like_Ca-bd_dom"/>
</dbReference>
<dbReference type="EMBL" id="JBJQND010000007">
    <property type="protein sequence ID" value="KAL3870901.1"/>
    <property type="molecule type" value="Genomic_DNA"/>
</dbReference>
<dbReference type="PROSITE" id="PS01186">
    <property type="entry name" value="EGF_2"/>
    <property type="match status" value="2"/>
</dbReference>
<dbReference type="SMART" id="SM00209">
    <property type="entry name" value="TSP1"/>
    <property type="match status" value="1"/>
</dbReference>
<feature type="disulfide bond" evidence="7">
    <location>
        <begin position="1036"/>
        <end position="1045"/>
    </location>
</feature>
<keyword evidence="10" id="KW-0472">Membrane</keyword>
<dbReference type="InterPro" id="IPR036383">
    <property type="entry name" value="TSP1_rpt_sf"/>
</dbReference>
<dbReference type="InterPro" id="IPR000152">
    <property type="entry name" value="EGF-type_Asp/Asn_hydroxyl_site"/>
</dbReference>
<feature type="disulfide bond" evidence="8">
    <location>
        <begin position="228"/>
        <end position="271"/>
    </location>
</feature>
<dbReference type="SMART" id="SM00181">
    <property type="entry name" value="EGF"/>
    <property type="match status" value="3"/>
</dbReference>
<evidence type="ECO:0000259" key="13">
    <source>
        <dbReference type="PROSITE" id="PS50825"/>
    </source>
</evidence>
<dbReference type="PROSITE" id="PS01187">
    <property type="entry name" value="EGF_CA"/>
    <property type="match status" value="1"/>
</dbReference>
<dbReference type="InterPro" id="IPR000884">
    <property type="entry name" value="TSP1_rpt"/>
</dbReference>
<feature type="domain" description="Sushi" evidence="14">
    <location>
        <begin position="432"/>
        <end position="497"/>
    </location>
</feature>
<dbReference type="PANTHER" id="PTHR46343:SF2">
    <property type="entry name" value="SUSHI_VON WILLEBRAND FACTOR TYPE A_EGF_PENTRAXIN DOMAIN-CONTAINING 1"/>
    <property type="match status" value="1"/>
</dbReference>
<dbReference type="PROSITE" id="PS50092">
    <property type="entry name" value="TSP1"/>
    <property type="match status" value="1"/>
</dbReference>
<dbReference type="InterPro" id="IPR009030">
    <property type="entry name" value="Growth_fac_rcpt_cys_sf"/>
</dbReference>
<dbReference type="Gene3D" id="2.10.50.10">
    <property type="entry name" value="Tumor Necrosis Factor Receptor, subunit A, domain 2"/>
    <property type="match status" value="3"/>
</dbReference>
<evidence type="ECO:0000256" key="2">
    <source>
        <dbReference type="ARBA" id="ARBA00022525"/>
    </source>
</evidence>
<evidence type="ECO:0000256" key="7">
    <source>
        <dbReference type="PROSITE-ProRule" id="PRU00076"/>
    </source>
</evidence>
<dbReference type="FunFam" id="2.20.100.10:FF:000007">
    <property type="entry name" value="Thrombospondin 1"/>
    <property type="match status" value="1"/>
</dbReference>
<dbReference type="FunFam" id="2.10.25.10:FF:000279">
    <property type="entry name" value="Neurogenic locus notch 1"/>
    <property type="match status" value="1"/>
</dbReference>
<keyword evidence="16" id="KW-1185">Reference proteome</keyword>
<dbReference type="CDD" id="cd00033">
    <property type="entry name" value="CCP"/>
    <property type="match status" value="3"/>
</dbReference>
<keyword evidence="10" id="KW-0812">Transmembrane</keyword>
<dbReference type="Gene3D" id="2.20.100.10">
    <property type="entry name" value="Thrombospondin type-1 (TSP1) repeat"/>
    <property type="match status" value="1"/>
</dbReference>
<feature type="disulfide bond" evidence="7">
    <location>
        <begin position="1015"/>
        <end position="1025"/>
    </location>
</feature>
<dbReference type="Pfam" id="PF00008">
    <property type="entry name" value="EGF"/>
    <property type="match status" value="1"/>
</dbReference>
<dbReference type="InterPro" id="IPR000742">
    <property type="entry name" value="EGF"/>
</dbReference>
<evidence type="ECO:0000256" key="5">
    <source>
        <dbReference type="ARBA" id="ARBA00023157"/>
    </source>
</evidence>
<dbReference type="SUPFAM" id="SSF82895">
    <property type="entry name" value="TSP-1 type 1 repeat"/>
    <property type="match status" value="1"/>
</dbReference>
<dbReference type="Gene3D" id="2.60.40.10">
    <property type="entry name" value="Immunoglobulins"/>
    <property type="match status" value="1"/>
</dbReference>
<protein>
    <submittedName>
        <fullName evidence="15">Uncharacterized protein</fullName>
    </submittedName>
</protein>
<feature type="disulfide bond" evidence="8">
    <location>
        <begin position="257"/>
        <end position="284"/>
    </location>
</feature>
<feature type="domain" description="Sushi" evidence="14">
    <location>
        <begin position="287"/>
        <end position="348"/>
    </location>
</feature>
<keyword evidence="4" id="KW-0677">Repeat</keyword>
<feature type="domain" description="EGF-like" evidence="12">
    <location>
        <begin position="1048"/>
        <end position="1084"/>
    </location>
</feature>
<dbReference type="SUPFAM" id="SSF57196">
    <property type="entry name" value="EGF/Laminin"/>
    <property type="match status" value="2"/>
</dbReference>
<dbReference type="InterPro" id="IPR013783">
    <property type="entry name" value="Ig-like_fold"/>
</dbReference>
<keyword evidence="8" id="KW-0768">Sushi</keyword>
<dbReference type="SMART" id="SM00179">
    <property type="entry name" value="EGF_CA"/>
    <property type="match status" value="2"/>
</dbReference>
<feature type="domain" description="HYR" evidence="13">
    <location>
        <begin position="142"/>
        <end position="225"/>
    </location>
</feature>
<sequence length="1498" mass="165137">MPLRRRWIILLLEEIFVLALSLETEAVCLRSSLPINDGIITKCADVNGNKVSSTQDLLSSGVVCMVTQPKCQNRSTLIECTDSGWFSENKVSDAECKSELLTSQVETEKKLLRKRRGWFRVRIRVRLPRICIWSCSSPPPKRDTSPPTLKCPGDITKYSDPLQTRTSVSWPEPEAYDNVDGKISPSKGGPSPGSMFSEGTTTITYHAKDKSGNWAKCSFKIIIKVIRCPKIRGIADGFFLCQPLTDYLNGTTCRFGCYKGHYLTGPETIQCLASGQWSSQTPICEKTLCNTLIPRSSIEQISCSDQNRYRSKCTYTCKSGYDIAPGKTRVRVCTEYQSWNGDEPVCEDTEPPTIKNCPDTVVGYTDVYKTTGRLFWSEPYSVDNSGYSLLQQISGPRPDTTIKVGVYTVNYLALDMRNNSRKCSFKVAMKQISCFALQPKPYSWVSCPNGTIEGSTCVFSCVDGTTLKGQDIFTCLKNGEEYKYGTWSIKEQPYCVSTAKCPTINAPDNGAVACDNWLKGSVCQMQCVKGYDLPSGANSNDYNQLIICGDSGAWNLNPTFSLPNCAKVIAGRQFTLEMKVGFYYDGPCQQYMQQIRSNFIGVLRTDPVFSSLCAGSPKCTYDNVKVVCGKSTQKKRSAEPMIVEFDTQFEQTDSSSNLKDMLLDMEDKKNDMLHKIMSGNVSLTIDNTVIAPAYASGGDLVPTCEPGSEPSSGSLQCVECNPGYYYDNETHKCTQCPKGTFQNESGQMLCIQCMPNQTTIDTGSTVCIDACPPGSWSKTGAEQEVCSPCPTGTYFEGYGATVCKRCPASETTLSEGSVNMDSCKEFDIEFPASDINSSATLVYNLTGPISNVYIGIWIRCQNCGNSSLMEIVSMEDDEILLKVHVTNVLTVNIKGYLHESYTTSSLLDGRWHHLLLNVSNGLLSMCLDVTACSFFTKTIPENWLPPYIKLQLGGAGFSGSVSQVNIWSSEKYIASDKRCFNTYVADILSWYEFATANLTGSILQIPSECDDTNACLSSPCRLGACTDMLDGYTCSCDLGYSGSNCDINIDDCTDNACQHNSSCIDSNNSYTCACPSPYTGTFCEIATVDGNWSIWAPWSDCSVTCSNGTQVRLRSCTNPSPDNGGDECEGNESEVVICVKPVCKVCSEPSPLLNGDLNTVWDGETVHIYPRCHDDYDFDIAPLDDYICGPDTDHEWNFENEDNPYKRLPSCVLKTVAKKNQMKHSYSYRNLSCADQDIALKAMHTVTEITTQSVNSIGCVENSKCILESVDINNCDASNRERREIRTLQVTVILSCDPNIVGIALCVEGLLESVEYIQTLIQSGMLDSVIDNSTYIVDANSSSISGSSECNIGETAVESYCLPCGIGTYESNGFCTACHRGTYQDHIKQTSCRNCPDGWTTKGQGATDSSFCNVALSRADSEIKYLFILGLTLGCVAGVIIIALAVVFWYKKGKIIFQNSCLKNKINPKVNQNKKVDQIWWNTSPYDTKWKPTYHQHA</sequence>
<evidence type="ECO:0000256" key="1">
    <source>
        <dbReference type="ARBA" id="ARBA00004613"/>
    </source>
</evidence>
<organism evidence="15 16">
    <name type="scientific">Sinanodonta woodiana</name>
    <name type="common">Chinese pond mussel</name>
    <name type="synonym">Anodonta woodiana</name>
    <dbReference type="NCBI Taxonomy" id="1069815"/>
    <lineage>
        <taxon>Eukaryota</taxon>
        <taxon>Metazoa</taxon>
        <taxon>Spiralia</taxon>
        <taxon>Lophotrochozoa</taxon>
        <taxon>Mollusca</taxon>
        <taxon>Bivalvia</taxon>
        <taxon>Autobranchia</taxon>
        <taxon>Heteroconchia</taxon>
        <taxon>Palaeoheterodonta</taxon>
        <taxon>Unionida</taxon>
        <taxon>Unionoidea</taxon>
        <taxon>Unionidae</taxon>
        <taxon>Unioninae</taxon>
        <taxon>Sinanodonta</taxon>
    </lineage>
</organism>
<keyword evidence="6" id="KW-0325">Glycoprotein</keyword>
<keyword evidence="11" id="KW-0732">Signal</keyword>
<dbReference type="InterPro" id="IPR000436">
    <property type="entry name" value="Sushi_SCR_CCP_dom"/>
</dbReference>
<dbReference type="Gene3D" id="2.60.120.200">
    <property type="match status" value="1"/>
</dbReference>
<dbReference type="Proteomes" id="UP001634394">
    <property type="component" value="Unassembled WGS sequence"/>
</dbReference>
<dbReference type="PROSITE" id="PS50026">
    <property type="entry name" value="EGF_3"/>
    <property type="match status" value="2"/>
</dbReference>
<comment type="caution">
    <text evidence="15">The sequence shown here is derived from an EMBL/GenBank/DDBJ whole genome shotgun (WGS) entry which is preliminary data.</text>
</comment>
<evidence type="ECO:0000256" key="8">
    <source>
        <dbReference type="PROSITE-ProRule" id="PRU00302"/>
    </source>
</evidence>
<evidence type="ECO:0000256" key="11">
    <source>
        <dbReference type="SAM" id="SignalP"/>
    </source>
</evidence>
<dbReference type="Pfam" id="PF07699">
    <property type="entry name" value="Ephrin_rec_like"/>
    <property type="match status" value="3"/>
</dbReference>
<feature type="domain" description="HYR" evidence="13">
    <location>
        <begin position="347"/>
        <end position="431"/>
    </location>
</feature>
<dbReference type="Pfam" id="PF00090">
    <property type="entry name" value="TSP_1"/>
    <property type="match status" value="1"/>
</dbReference>
<dbReference type="InterPro" id="IPR003410">
    <property type="entry name" value="HYR_dom"/>
</dbReference>
<feature type="compositionally biased region" description="Low complexity" evidence="9">
    <location>
        <begin position="181"/>
        <end position="194"/>
    </location>
</feature>
<evidence type="ECO:0000313" key="15">
    <source>
        <dbReference type="EMBL" id="KAL3870901.1"/>
    </source>
</evidence>
<dbReference type="FunFam" id="2.10.25.10:FF:000045">
    <property type="entry name" value="Slit guidance ligand 2"/>
    <property type="match status" value="1"/>
</dbReference>
<proteinExistence type="predicted"/>
<dbReference type="SUPFAM" id="SSF57535">
    <property type="entry name" value="Complement control module/SCR domain"/>
    <property type="match status" value="4"/>
</dbReference>
<dbReference type="InterPro" id="IPR011641">
    <property type="entry name" value="Tyr-kin_ephrin_A/B_rcpt-like"/>
</dbReference>
<feature type="signal peptide" evidence="11">
    <location>
        <begin position="1"/>
        <end position="19"/>
    </location>
</feature>
<keyword evidence="3 7" id="KW-0245">EGF-like domain</keyword>
<dbReference type="PROSITE" id="PS50923">
    <property type="entry name" value="SUSHI"/>
    <property type="match status" value="4"/>
</dbReference>
<dbReference type="Pfam" id="PF02494">
    <property type="entry name" value="HYR"/>
    <property type="match status" value="2"/>
</dbReference>
<name>A0ABD3WBB7_SINWO</name>
<dbReference type="PROSITE" id="PS50825">
    <property type="entry name" value="HYR"/>
    <property type="match status" value="2"/>
</dbReference>
<dbReference type="SMART" id="SM01411">
    <property type="entry name" value="Ephrin_rec_like"/>
    <property type="match status" value="3"/>
</dbReference>
<keyword evidence="2" id="KW-0964">Secreted</keyword>
<dbReference type="InterPro" id="IPR013320">
    <property type="entry name" value="ConA-like_dom_sf"/>
</dbReference>
<evidence type="ECO:0000259" key="12">
    <source>
        <dbReference type="PROSITE" id="PS50026"/>
    </source>
</evidence>
<dbReference type="GO" id="GO:0007399">
    <property type="term" value="P:nervous system development"/>
    <property type="evidence" value="ECO:0007669"/>
    <property type="project" value="UniProtKB-ARBA"/>
</dbReference>
<reference evidence="15 16" key="1">
    <citation type="submission" date="2024-11" db="EMBL/GenBank/DDBJ databases">
        <title>Chromosome-level genome assembly of the freshwater bivalve Anodonta woodiana.</title>
        <authorList>
            <person name="Chen X."/>
        </authorList>
    </citation>
    <scope>NUCLEOTIDE SEQUENCE [LARGE SCALE GENOMIC DNA]</scope>
    <source>
        <strain evidence="15">MN2024</strain>
        <tissue evidence="15">Gills</tissue>
    </source>
</reference>
<gene>
    <name evidence="15" type="ORF">ACJMK2_038932</name>
</gene>
<evidence type="ECO:0000256" key="3">
    <source>
        <dbReference type="ARBA" id="ARBA00022536"/>
    </source>
</evidence>
<feature type="domain" description="Sushi" evidence="14">
    <location>
        <begin position="226"/>
        <end position="286"/>
    </location>
</feature>
<comment type="subcellular location">
    <subcellularLocation>
        <location evidence="1">Secreted</location>
    </subcellularLocation>
</comment>
<accession>A0ABD3WBB7</accession>
<dbReference type="Gene3D" id="2.10.25.10">
    <property type="entry name" value="Laminin"/>
    <property type="match status" value="2"/>
</dbReference>